<feature type="transmembrane region" description="Helical" evidence="1">
    <location>
        <begin position="40"/>
        <end position="62"/>
    </location>
</feature>
<evidence type="ECO:0000256" key="2">
    <source>
        <dbReference type="SAM" id="SignalP"/>
    </source>
</evidence>
<keyword evidence="1" id="KW-0812">Transmembrane</keyword>
<keyword evidence="2" id="KW-0732">Signal</keyword>
<dbReference type="PaxDb" id="6945-B7P3W4"/>
<gene>
    <name evidence="3" type="ORF">IscW_ISCW015804</name>
</gene>
<name>B7P3W4_IXOSC</name>
<dbReference type="AlphaFoldDB" id="B7P3W4"/>
<dbReference type="VEuPathDB" id="VectorBase:ISCI015804"/>
<organism>
    <name type="scientific">Ixodes scapularis</name>
    <name type="common">Black-legged tick</name>
    <name type="synonym">Deer tick</name>
    <dbReference type="NCBI Taxonomy" id="6945"/>
    <lineage>
        <taxon>Eukaryota</taxon>
        <taxon>Metazoa</taxon>
        <taxon>Ecdysozoa</taxon>
        <taxon>Arthropoda</taxon>
        <taxon>Chelicerata</taxon>
        <taxon>Arachnida</taxon>
        <taxon>Acari</taxon>
        <taxon>Parasitiformes</taxon>
        <taxon>Ixodida</taxon>
        <taxon>Ixodoidea</taxon>
        <taxon>Ixodidae</taxon>
        <taxon>Ixodinae</taxon>
        <taxon>Ixodes</taxon>
    </lineage>
</organism>
<keyword evidence="1" id="KW-1133">Transmembrane helix</keyword>
<dbReference type="InParanoid" id="B7P3W4"/>
<feature type="transmembrane region" description="Helical" evidence="1">
    <location>
        <begin position="74"/>
        <end position="95"/>
    </location>
</feature>
<dbReference type="EMBL" id="ABJB010214683">
    <property type="status" value="NOT_ANNOTATED_CDS"/>
    <property type="molecule type" value="Genomic_DNA"/>
</dbReference>
<evidence type="ECO:0000313" key="4">
    <source>
        <dbReference type="EnsemblMetazoa" id="ISCW015804-PA"/>
    </source>
</evidence>
<feature type="chain" id="PRO_5014567891" evidence="2">
    <location>
        <begin position="17"/>
        <end position="155"/>
    </location>
</feature>
<keyword evidence="1" id="KW-0472">Membrane</keyword>
<dbReference type="EMBL" id="DS630877">
    <property type="protein sequence ID" value="EEC01286.1"/>
    <property type="molecule type" value="Genomic_DNA"/>
</dbReference>
<dbReference type="HOGENOM" id="CLU_1697461_0_0_1"/>
<reference evidence="3 5" key="1">
    <citation type="submission" date="2008-03" db="EMBL/GenBank/DDBJ databases">
        <title>Annotation of Ixodes scapularis.</title>
        <authorList>
            <consortium name="Ixodes scapularis Genome Project Consortium"/>
            <person name="Caler E."/>
            <person name="Hannick L.I."/>
            <person name="Bidwell S."/>
            <person name="Joardar V."/>
            <person name="Thiagarajan M."/>
            <person name="Amedeo P."/>
            <person name="Galinsky K.J."/>
            <person name="Schobel S."/>
            <person name="Inman J."/>
            <person name="Hostetler J."/>
            <person name="Miller J."/>
            <person name="Hammond M."/>
            <person name="Megy K."/>
            <person name="Lawson D."/>
            <person name="Kodira C."/>
            <person name="Sutton G."/>
            <person name="Meyer J."/>
            <person name="Hill C.A."/>
            <person name="Birren B."/>
            <person name="Nene V."/>
            <person name="Collins F."/>
            <person name="Alarcon-Chaidez F."/>
            <person name="Wikel S."/>
            <person name="Strausberg R."/>
        </authorList>
    </citation>
    <scope>NUCLEOTIDE SEQUENCE [LARGE SCALE GENOMIC DNA]</scope>
    <source>
        <strain evidence="5">Wikel</strain>
        <strain evidence="3">Wikel colony</strain>
    </source>
</reference>
<evidence type="ECO:0000313" key="5">
    <source>
        <dbReference type="Proteomes" id="UP000001555"/>
    </source>
</evidence>
<feature type="signal peptide" evidence="2">
    <location>
        <begin position="1"/>
        <end position="16"/>
    </location>
</feature>
<proteinExistence type="predicted"/>
<evidence type="ECO:0000256" key="1">
    <source>
        <dbReference type="SAM" id="Phobius"/>
    </source>
</evidence>
<reference evidence="4" key="2">
    <citation type="submission" date="2020-05" db="UniProtKB">
        <authorList>
            <consortium name="EnsemblMetazoa"/>
        </authorList>
    </citation>
    <scope>IDENTIFICATION</scope>
    <source>
        <strain evidence="4">wikel</strain>
    </source>
</reference>
<keyword evidence="5" id="KW-1185">Reference proteome</keyword>
<protein>
    <submittedName>
        <fullName evidence="3 4">Uncharacterized protein</fullName>
    </submittedName>
</protein>
<evidence type="ECO:0000313" key="3">
    <source>
        <dbReference type="EMBL" id="EEC01286.1"/>
    </source>
</evidence>
<accession>B7P3W4</accession>
<sequence length="155" mass="17036">MLKFVLVLLIFGNLQTQNFHFLRGAHLDADFFALDSSVYLRFLDLFCATGFLFLLALAGVGVPSLDLLRLERLFVFLAVALFFLGRLAFLPALAALERDEERALVRLLLLLGLAEGALEGFLDAAPPPLFLFRPRPREGLEAPSLSSRVGAGAMT</sequence>
<dbReference type="Proteomes" id="UP000001555">
    <property type="component" value="Unassembled WGS sequence"/>
</dbReference>
<dbReference type="VEuPathDB" id="VectorBase:ISCW015804"/>
<dbReference type="EnsemblMetazoa" id="ISCW015804-RA">
    <property type="protein sequence ID" value="ISCW015804-PA"/>
    <property type="gene ID" value="ISCW015804"/>
</dbReference>